<feature type="transmembrane region" description="Helical" evidence="4">
    <location>
        <begin position="134"/>
        <end position="155"/>
    </location>
</feature>
<feature type="transmembrane region" description="Helical" evidence="4">
    <location>
        <begin position="72"/>
        <end position="94"/>
    </location>
</feature>
<sequence length="409" mass="48085">MEPSIYSFSLCTALPLMLFFGFYFLFAKTPEKKIFKNYLRSRQIMGIAMLLLSANYSVHFFFGIRFKNADSAILMNMSTYFLCYSLFSSALIMLLDRFYITKRRVWTHIILWIIFSTLSGVVLFLLPSGIMQKFSLFALAAWLVVFGVVLARRVIIAYRRAIRIFNETQADDIGAYIEWLSIFTYWALIFGVGCGLLTFLPDEYVFIWILSSIPFYSYLFYSYQNYLLFYEQVENAFEQDIQSEEELLTNSETELEIVSEKEVPKSYTEFIERVDNWIKTDGYVQQGLTIKELSEILYTNRTYLSAYIKTTYKMTFREWITSLRLEYAKNILKEHPEINIQKLAESSGFLSQSNFIKLFSEKEGCTPAKWKNQIGNNLCSKKHRKRSQKPISKKCSNDKKVLIRQFKKC</sequence>
<dbReference type="GO" id="GO:0003700">
    <property type="term" value="F:DNA-binding transcription factor activity"/>
    <property type="evidence" value="ECO:0007669"/>
    <property type="project" value="InterPro"/>
</dbReference>
<dbReference type="InterPro" id="IPR018062">
    <property type="entry name" value="HTH_AraC-typ_CS"/>
</dbReference>
<dbReference type="InterPro" id="IPR009057">
    <property type="entry name" value="Homeodomain-like_sf"/>
</dbReference>
<proteinExistence type="predicted"/>
<feature type="transmembrane region" description="Helical" evidence="4">
    <location>
        <begin position="47"/>
        <end position="66"/>
    </location>
</feature>
<dbReference type="Pfam" id="PF12833">
    <property type="entry name" value="HTH_18"/>
    <property type="match status" value="1"/>
</dbReference>
<evidence type="ECO:0000256" key="3">
    <source>
        <dbReference type="ARBA" id="ARBA00023163"/>
    </source>
</evidence>
<feature type="transmembrane region" description="Helical" evidence="4">
    <location>
        <begin position="205"/>
        <end position="223"/>
    </location>
</feature>
<dbReference type="AlphaFoldDB" id="A0A975KBQ7"/>
<feature type="transmembrane region" description="Helical" evidence="4">
    <location>
        <begin position="106"/>
        <end position="128"/>
    </location>
</feature>
<dbReference type="EMBL" id="CP072227">
    <property type="protein sequence ID" value="QUT45601.1"/>
    <property type="molecule type" value="Genomic_DNA"/>
</dbReference>
<keyword evidence="4" id="KW-0812">Transmembrane</keyword>
<reference evidence="6" key="1">
    <citation type="journal article" date="2021" name="PLoS Genet.">
        <title>Mobile Type VI secretion system loci of the gut Bacteroidales display extensive intra-ecosystem transfer, multi-species spread and geographical clustering.</title>
        <authorList>
            <person name="Garcia-Bayona L."/>
            <person name="Coyne M.J."/>
            <person name="Comstock L.E."/>
        </authorList>
    </citation>
    <scope>NUCLEOTIDE SEQUENCE</scope>
    <source>
        <strain evidence="6">CL11T00C20</strain>
    </source>
</reference>
<evidence type="ECO:0000313" key="6">
    <source>
        <dbReference type="EMBL" id="QUT43243.1"/>
    </source>
</evidence>
<dbReference type="PANTHER" id="PTHR43280">
    <property type="entry name" value="ARAC-FAMILY TRANSCRIPTIONAL REGULATOR"/>
    <property type="match status" value="1"/>
</dbReference>
<dbReference type="PROSITE" id="PS00041">
    <property type="entry name" value="HTH_ARAC_FAMILY_1"/>
    <property type="match status" value="1"/>
</dbReference>
<dbReference type="Gene3D" id="1.10.10.60">
    <property type="entry name" value="Homeodomain-like"/>
    <property type="match status" value="2"/>
</dbReference>
<gene>
    <name evidence="6" type="ORF">INE88_00021</name>
    <name evidence="7" type="ORF">INE88_02423</name>
</gene>
<dbReference type="SUPFAM" id="SSF46689">
    <property type="entry name" value="Homeodomain-like"/>
    <property type="match status" value="1"/>
</dbReference>
<evidence type="ECO:0000256" key="2">
    <source>
        <dbReference type="ARBA" id="ARBA00023125"/>
    </source>
</evidence>
<feature type="domain" description="HTH araC/xylS-type" evidence="5">
    <location>
        <begin position="272"/>
        <end position="373"/>
    </location>
</feature>
<evidence type="ECO:0000313" key="7">
    <source>
        <dbReference type="EMBL" id="QUT45601.1"/>
    </source>
</evidence>
<feature type="transmembrane region" description="Helical" evidence="4">
    <location>
        <begin position="176"/>
        <end position="199"/>
    </location>
</feature>
<keyword evidence="4" id="KW-0472">Membrane</keyword>
<keyword evidence="4" id="KW-1133">Transmembrane helix</keyword>
<dbReference type="PROSITE" id="PS01124">
    <property type="entry name" value="HTH_ARAC_FAMILY_2"/>
    <property type="match status" value="1"/>
</dbReference>
<evidence type="ECO:0000313" key="8">
    <source>
        <dbReference type="Proteomes" id="UP000679226"/>
    </source>
</evidence>
<evidence type="ECO:0000256" key="1">
    <source>
        <dbReference type="ARBA" id="ARBA00023015"/>
    </source>
</evidence>
<keyword evidence="3" id="KW-0804">Transcription</keyword>
<feature type="transmembrane region" description="Helical" evidence="4">
    <location>
        <begin position="6"/>
        <end position="26"/>
    </location>
</feature>
<evidence type="ECO:0000259" key="5">
    <source>
        <dbReference type="PROSITE" id="PS01124"/>
    </source>
</evidence>
<keyword evidence="1" id="KW-0805">Transcription regulation</keyword>
<dbReference type="SMART" id="SM00342">
    <property type="entry name" value="HTH_ARAC"/>
    <property type="match status" value="1"/>
</dbReference>
<dbReference type="PANTHER" id="PTHR43280:SF2">
    <property type="entry name" value="HTH-TYPE TRANSCRIPTIONAL REGULATOR EXSA"/>
    <property type="match status" value="1"/>
</dbReference>
<protein>
    <submittedName>
        <fullName evidence="6">Helix-turn-helix protein domain protein</fullName>
    </submittedName>
</protein>
<dbReference type="EMBL" id="CP072227">
    <property type="protein sequence ID" value="QUT43243.1"/>
    <property type="molecule type" value="Genomic_DNA"/>
</dbReference>
<dbReference type="GO" id="GO:0043565">
    <property type="term" value="F:sequence-specific DNA binding"/>
    <property type="evidence" value="ECO:0007669"/>
    <property type="project" value="InterPro"/>
</dbReference>
<dbReference type="InterPro" id="IPR018060">
    <property type="entry name" value="HTH_AraC"/>
</dbReference>
<dbReference type="Proteomes" id="UP000679226">
    <property type="component" value="Chromosome"/>
</dbReference>
<dbReference type="KEGG" id="beg:INE88_00021"/>
<evidence type="ECO:0000256" key="4">
    <source>
        <dbReference type="SAM" id="Phobius"/>
    </source>
</evidence>
<name>A0A975KBQ7_9BACE</name>
<keyword evidence="2" id="KW-0238">DNA-binding</keyword>
<accession>A0A975KBQ7</accession>
<dbReference type="KEGG" id="beg:INE88_02423"/>
<organism evidence="6 8">
    <name type="scientific">Bacteroides eggerthii</name>
    <dbReference type="NCBI Taxonomy" id="28111"/>
    <lineage>
        <taxon>Bacteria</taxon>
        <taxon>Pseudomonadati</taxon>
        <taxon>Bacteroidota</taxon>
        <taxon>Bacteroidia</taxon>
        <taxon>Bacteroidales</taxon>
        <taxon>Bacteroidaceae</taxon>
        <taxon>Bacteroides</taxon>
    </lineage>
</organism>